<dbReference type="KEGG" id="pphe:PP2015_2276"/>
<dbReference type="EMBL" id="CP013187">
    <property type="protein sequence ID" value="ALO42773.1"/>
    <property type="molecule type" value="Genomic_DNA"/>
</dbReference>
<name>A0A0S2K3Y8_9GAMM</name>
<dbReference type="PATRIC" id="fig|161398.10.peg.2321"/>
<sequence>MKKLIASIFSLFASGANASDDWVDFVTIAHNSLSEKQESIMAEYKIGEHERFDWDQENGTLVFSNDGKPVVIAKVQFVGSVSTKSDTWLWSWANNTILDNVKDQMHKVKEYGVSKNYEALINEKWSADEVDGWEMTSITSYLLNAKGAYRTTDKTGFTYMVITDIHWVK</sequence>
<accession>A0A0S2K3Y8</accession>
<evidence type="ECO:0000256" key="1">
    <source>
        <dbReference type="SAM" id="SignalP"/>
    </source>
</evidence>
<dbReference type="OrthoDB" id="5674923at2"/>
<reference evidence="2 3" key="1">
    <citation type="submission" date="2015-11" db="EMBL/GenBank/DDBJ databases">
        <authorList>
            <person name="Zhang Y."/>
            <person name="Guo Z."/>
        </authorList>
    </citation>
    <scope>NUCLEOTIDE SEQUENCE [LARGE SCALE GENOMIC DNA]</scope>
    <source>
        <strain evidence="2 3">KCTC 12086</strain>
    </source>
</reference>
<keyword evidence="1" id="KW-0732">Signal</keyword>
<dbReference type="InterPro" id="IPR049249">
    <property type="entry name" value="DUF6882"/>
</dbReference>
<protein>
    <submittedName>
        <fullName evidence="2">Uncharacterized protein</fullName>
    </submittedName>
</protein>
<feature type="signal peptide" evidence="1">
    <location>
        <begin position="1"/>
        <end position="18"/>
    </location>
</feature>
<proteinExistence type="predicted"/>
<dbReference type="RefSeq" id="WP_058030481.1">
    <property type="nucleotide sequence ID" value="NZ_CP013187.1"/>
</dbReference>
<feature type="chain" id="PRO_5006601157" evidence="1">
    <location>
        <begin position="19"/>
        <end position="169"/>
    </location>
</feature>
<evidence type="ECO:0000313" key="3">
    <source>
        <dbReference type="Proteomes" id="UP000061457"/>
    </source>
</evidence>
<evidence type="ECO:0000313" key="2">
    <source>
        <dbReference type="EMBL" id="ALO42773.1"/>
    </source>
</evidence>
<organism evidence="2 3">
    <name type="scientific">Pseudoalteromonas phenolica</name>
    <dbReference type="NCBI Taxonomy" id="161398"/>
    <lineage>
        <taxon>Bacteria</taxon>
        <taxon>Pseudomonadati</taxon>
        <taxon>Pseudomonadota</taxon>
        <taxon>Gammaproteobacteria</taxon>
        <taxon>Alteromonadales</taxon>
        <taxon>Pseudoalteromonadaceae</taxon>
        <taxon>Pseudoalteromonas</taxon>
    </lineage>
</organism>
<gene>
    <name evidence="2" type="ORF">PP2015_2276</name>
</gene>
<dbReference type="Pfam" id="PF21813">
    <property type="entry name" value="DUF6882"/>
    <property type="match status" value="1"/>
</dbReference>
<keyword evidence="3" id="KW-1185">Reference proteome</keyword>
<dbReference type="AlphaFoldDB" id="A0A0S2K3Y8"/>
<dbReference type="Proteomes" id="UP000061457">
    <property type="component" value="Chromosome I"/>
</dbReference>